<gene>
    <name evidence="2" type="ORF">Bcop_2231</name>
</gene>
<organism evidence="2 3">
    <name type="scientific">Bacteroides coprosuis DSM 18011</name>
    <dbReference type="NCBI Taxonomy" id="679937"/>
    <lineage>
        <taxon>Bacteria</taxon>
        <taxon>Pseudomonadati</taxon>
        <taxon>Bacteroidota</taxon>
        <taxon>Bacteroidia</taxon>
        <taxon>Bacteroidales</taxon>
        <taxon>Bacteroidaceae</taxon>
        <taxon>Bacteroides</taxon>
    </lineage>
</organism>
<dbReference type="AlphaFoldDB" id="F3ZUE6"/>
<dbReference type="eggNOG" id="ENOG5032YBB">
    <property type="taxonomic scope" value="Bacteria"/>
</dbReference>
<sequence>MRETCIKIWRFYVDGFRSMTIGKVLWAIILIKLFIMFCILKPFFFPGYLSNHPSEAPKTEIVADELIDRIAEQE</sequence>
<dbReference type="InterPro" id="IPR027853">
    <property type="entry name" value="DUF4492"/>
</dbReference>
<dbReference type="HOGENOM" id="CLU_189853_0_0_10"/>
<evidence type="ECO:0000313" key="3">
    <source>
        <dbReference type="Proteomes" id="UP000018439"/>
    </source>
</evidence>
<accession>F3ZUE6</accession>
<protein>
    <recommendedName>
        <fullName evidence="4">DUF4492 domain-containing protein</fullName>
    </recommendedName>
</protein>
<dbReference type="STRING" id="679937.Bcop_2231"/>
<evidence type="ECO:0008006" key="4">
    <source>
        <dbReference type="Google" id="ProtNLM"/>
    </source>
</evidence>
<name>F3ZUE6_9BACE</name>
<proteinExistence type="predicted"/>
<dbReference type="EMBL" id="CM001167">
    <property type="protein sequence ID" value="EGJ72394.1"/>
    <property type="molecule type" value="Genomic_DNA"/>
</dbReference>
<reference evidence="2 3" key="1">
    <citation type="journal article" date="2011" name="Stand. Genomic Sci.">
        <title>Non-contiguous finished genome sequence of Bacteroides coprosuis type strain (PC139).</title>
        <authorList>
            <person name="Land M."/>
            <person name="Held B."/>
            <person name="Gronow S."/>
            <person name="Abt B."/>
            <person name="Lucas S."/>
            <person name="Del Rio T.G."/>
            <person name="Nolan M."/>
            <person name="Tice H."/>
            <person name="Cheng J.F."/>
            <person name="Pitluck S."/>
            <person name="Liolios K."/>
            <person name="Pagani I."/>
            <person name="Ivanova N."/>
            <person name="Mavromatis K."/>
            <person name="Mikhailova N."/>
            <person name="Pati A."/>
            <person name="Tapia R."/>
            <person name="Han C."/>
            <person name="Goodwin L."/>
            <person name="Chen A."/>
            <person name="Palaniappan K."/>
            <person name="Hauser L."/>
            <person name="Brambilla E.M."/>
            <person name="Rohde M."/>
            <person name="Goker M."/>
            <person name="Detter J.C."/>
            <person name="Woyke T."/>
            <person name="Bristow J."/>
            <person name="Eisen J.A."/>
            <person name="Markowitz V."/>
            <person name="Hugenholtz P."/>
            <person name="Kyrpides N.C."/>
            <person name="Klenk H.P."/>
            <person name="Lapidus A."/>
        </authorList>
    </citation>
    <scope>NUCLEOTIDE SEQUENCE [LARGE SCALE GENOMIC DNA]</scope>
    <source>
        <strain evidence="2 3">DSM 18011</strain>
    </source>
</reference>
<keyword evidence="1" id="KW-1133">Transmembrane helix</keyword>
<keyword evidence="3" id="KW-1185">Reference proteome</keyword>
<dbReference type="Pfam" id="PF14899">
    <property type="entry name" value="DUF4492"/>
    <property type="match status" value="1"/>
</dbReference>
<keyword evidence="1" id="KW-0812">Transmembrane</keyword>
<dbReference type="OrthoDB" id="1122086at2"/>
<evidence type="ECO:0000256" key="1">
    <source>
        <dbReference type="SAM" id="Phobius"/>
    </source>
</evidence>
<keyword evidence="1" id="KW-0472">Membrane</keyword>
<evidence type="ECO:0000313" key="2">
    <source>
        <dbReference type="EMBL" id="EGJ72394.1"/>
    </source>
</evidence>
<feature type="transmembrane region" description="Helical" evidence="1">
    <location>
        <begin position="24"/>
        <end position="44"/>
    </location>
</feature>
<dbReference type="Proteomes" id="UP000018439">
    <property type="component" value="Chromosome"/>
</dbReference>